<feature type="transmembrane region" description="Helical" evidence="1">
    <location>
        <begin position="20"/>
        <end position="41"/>
    </location>
</feature>
<comment type="caution">
    <text evidence="2">The sequence shown here is derived from an EMBL/GenBank/DDBJ whole genome shotgun (WGS) entry which is preliminary data.</text>
</comment>
<feature type="transmembrane region" description="Helical" evidence="1">
    <location>
        <begin position="61"/>
        <end position="79"/>
    </location>
</feature>
<feature type="transmembrane region" description="Helical" evidence="1">
    <location>
        <begin position="86"/>
        <end position="106"/>
    </location>
</feature>
<accession>A0ABW5G3I9</accession>
<keyword evidence="1" id="KW-0812">Transmembrane</keyword>
<feature type="transmembrane region" description="Helical" evidence="1">
    <location>
        <begin position="126"/>
        <end position="143"/>
    </location>
</feature>
<keyword evidence="1" id="KW-0472">Membrane</keyword>
<name>A0ABW5G3I9_9PSEU</name>
<evidence type="ECO:0000313" key="2">
    <source>
        <dbReference type="EMBL" id="MFD2420929.1"/>
    </source>
</evidence>
<keyword evidence="3" id="KW-1185">Reference proteome</keyword>
<proteinExistence type="predicted"/>
<dbReference type="Proteomes" id="UP001597417">
    <property type="component" value="Unassembled WGS sequence"/>
</dbReference>
<gene>
    <name evidence="2" type="ORF">ACFSXZ_31825</name>
</gene>
<evidence type="ECO:0000256" key="1">
    <source>
        <dbReference type="SAM" id="Phobius"/>
    </source>
</evidence>
<sequence>MTGAQEARVRLEGFQPAQVFATVIAVLCVILGAIGLLRTANGDLVGNHEVVAGLTLNRARALVYIGFGALGLVEATVSVTARAYGVMIFAGFGLLFVWGLMVNGLIPVNPLAERGNPLSLELPDDGLHLVIAIAGLLTAVLPARKALYVGAVRVMPPPGSATEPGTPRLSPSTWPVLSPLLRRFRAGA</sequence>
<organism evidence="2 3">
    <name type="scientific">Amycolatopsis pigmentata</name>
    <dbReference type="NCBI Taxonomy" id="450801"/>
    <lineage>
        <taxon>Bacteria</taxon>
        <taxon>Bacillati</taxon>
        <taxon>Actinomycetota</taxon>
        <taxon>Actinomycetes</taxon>
        <taxon>Pseudonocardiales</taxon>
        <taxon>Pseudonocardiaceae</taxon>
        <taxon>Amycolatopsis</taxon>
    </lineage>
</organism>
<protein>
    <submittedName>
        <fullName evidence="2">DUF4383 domain-containing protein</fullName>
    </submittedName>
</protein>
<dbReference type="Pfam" id="PF14325">
    <property type="entry name" value="DUF4383"/>
    <property type="match status" value="1"/>
</dbReference>
<keyword evidence="1" id="KW-1133">Transmembrane helix</keyword>
<dbReference type="RefSeq" id="WP_378269237.1">
    <property type="nucleotide sequence ID" value="NZ_JBHUKR010000021.1"/>
</dbReference>
<evidence type="ECO:0000313" key="3">
    <source>
        <dbReference type="Proteomes" id="UP001597417"/>
    </source>
</evidence>
<dbReference type="EMBL" id="JBHUKR010000021">
    <property type="protein sequence ID" value="MFD2420929.1"/>
    <property type="molecule type" value="Genomic_DNA"/>
</dbReference>
<reference evidence="3" key="1">
    <citation type="journal article" date="2019" name="Int. J. Syst. Evol. Microbiol.">
        <title>The Global Catalogue of Microorganisms (GCM) 10K type strain sequencing project: providing services to taxonomists for standard genome sequencing and annotation.</title>
        <authorList>
            <consortium name="The Broad Institute Genomics Platform"/>
            <consortium name="The Broad Institute Genome Sequencing Center for Infectious Disease"/>
            <person name="Wu L."/>
            <person name="Ma J."/>
        </authorList>
    </citation>
    <scope>NUCLEOTIDE SEQUENCE [LARGE SCALE GENOMIC DNA]</scope>
    <source>
        <strain evidence="3">CGMCC 4.7645</strain>
    </source>
</reference>